<evidence type="ECO:0000256" key="2">
    <source>
        <dbReference type="SAM" id="Coils"/>
    </source>
</evidence>
<protein>
    <submittedName>
        <fullName evidence="4">Cytosolic iron-sulfur assembly component 3</fullName>
    </submittedName>
</protein>
<dbReference type="Gene3D" id="3.40.50.1780">
    <property type="match status" value="1"/>
</dbReference>
<evidence type="ECO:0000259" key="3">
    <source>
        <dbReference type="SMART" id="SM00902"/>
    </source>
</evidence>
<name>A0ABC9XHE3_GRUJA</name>
<dbReference type="SUPFAM" id="SSF53920">
    <property type="entry name" value="Fe-only hydrogenase"/>
    <property type="match status" value="1"/>
</dbReference>
<evidence type="ECO:0000313" key="4">
    <source>
        <dbReference type="EMBL" id="GAB0196470.1"/>
    </source>
</evidence>
<reference evidence="4 5" key="1">
    <citation type="submission" date="2024-06" db="EMBL/GenBank/DDBJ databases">
        <title>The draft genome of Grus japonensis, version 3.</title>
        <authorList>
            <person name="Nabeshima K."/>
            <person name="Suzuki S."/>
            <person name="Onuma M."/>
        </authorList>
    </citation>
    <scope>NUCLEOTIDE SEQUENCE [LARGE SCALE GENOMIC DNA]</scope>
    <source>
        <strain evidence="4 5">451A</strain>
    </source>
</reference>
<proteinExistence type="inferred from homology"/>
<gene>
    <name evidence="4" type="ORF">GRJ2_002112300</name>
</gene>
<sequence>MGEGEVFQHISSNLSSILKSGDWCSPSLKQYACASGIKLTSRQLSSILTCYITDPTALLDQGAFLLLFQQVNSEVLQTALNEISVQVCSDQIASAIKAFMLNAAWEVVKSDPKVANAGFLASWFQETLHAYLPSIGTSILDCMAQLPVTCDGLATVVRGLDYAFNDMTAETKTDITQWIVQTLPCLDCQMDENWMTLNFQRFRSIANITDFVAAYENFTGMALLEDLTAVQLAQLTLSEDVFSSAANIERIFDRLSKLSGLRELAAYWDELNSALEQPFANTFNISMAVKHTMLARTVEQLHSALPTFTNNDYHLWFQKRLTAVLPGIDATILQNIPNTMSCSSYKSLIAGINTVFSEIPAAGKIDVYNYIVAFLTQQSELTGPACSTQATTRDWLLQFFGKFCTEAPYTQLVSLYHQPFDACKIRVLPNDDIARLLLLQYLTSMSEQMKTYSAAEWNTTFQNELYFLSPVINESTLVLIVPQDYDSLVAVVTALDNTYGYMTESSRRDVALWIARNFQILKDGPNESTTAWIQVTWKSFFHDIALQEVIATNNNFDPAKILDELSIEQLVEYSLTSDALVNVTTMQDILNALRDENPQISEPKMSEFLMKFNLALTQEGIAGIRNDEVRMEMLTTLFTDLSKHFYKFADLDYEFWFLENLRFLLPSINTDLLELIPGDLSFPAYTAIIQGLDNIFSELPQNTSHATYLFIKRILESQLTFSEKVFPGTYDSSRSFLELIFYRFLHFAPYSDLTDFYKDFNGYEVLDLLTARQIGEMTVLTNAFKRERLTVQILLEMEKRSFEELTEFIKELNTAAEERDLTILPDPRIRELHFDLLFKSLPLSAFTANEYAFWFGSELQLFLPAMNDNYLQLLPLDIDCQSHQILVQAMNKVYEHYTDKQRLSIHHRIHSFLQMYCTTQGVTCSPNANSSTWIAVNYGSFSAHATLHEFSSLNPNFNEMSALEKLSPAQLAQLTLETGALADETSVITIMDNLHTPSDLAKFFATLNNMASVELQNSNVAHLLLSSALHKIAPSFPKMKPAGFADWFQDTLQNVLHAVNEMSVAEIPVNISCDSYQQMLKGFNKIYAGIPTENTLYVVGFCKTFLRTKVKSGVACGSATQTTQNWLEVNLGNFSKYAEYQDLITWNKHFVGMDALDKLSPPQLASLTLSSDAINEEEEMCQILAKLHKKPSEEIYQYLDQFNREAAQFDVRDNLTITQLAHVFFDPGVLDDTSMVETLLASLESRPALDISAFVTEFVATASQHGLPSLANLQVRDAMFSAIFRKLRGGPCIENTWGSLGWLRTNLGSFSSLATYRDLTDMNADFSIVDAVAGLSPEQLAAYTLTSDVLRDVDKAGKVFSSLNSHTIGDFMDAFNAAAKQHNLSRLPHGDVRQFILGQIFCHLSTVFELFSTEDYVAWFQGRLGLFLSSLNAQNLGFLPSDMTCNSLAAIVKILNEHKAQGPYENPEQIYSFIKRVLQFQLQNSGSACTQGTAADREWLIQYFGFFTAFGSYSDFATLKSNFHGHDSLDLFSAGALAQLTVQSKTIYSPSAIQTVLEVIGNKEEPLQSLSAFLEDFNTFILKSSDFLGSTKVRETMLMMSAEIIFPQITDMSLEDTSTWLHRLHILLPYVNATVLELLPLSMPCPHYQAVIAAIDGVYPMLSARKKHDVYEFQKDYLTAQFTDSGSACQDGTTGTKDWLQKNLGEICSVAKLNELQTFYPDIAGFKVPDLNTAEEMAQLTVNSTLTSLEDTLSILAILECGSYNTVDRYMRQFNMRARQVNLTSLPSMPVRDAILKTVLLKLRPELQNFSSERWATWFQEQLPLLLSGMNKTYLGWLGTNISCDSYQAIVKGFNSAYESLSPSNKIDIYNSYIKTYLSRQSHLTGIACDIQRGTRNWIDINLGNFIQQSSRQDLVCFNAKFKELSAQSLEDLLGPNFGFHLDTGFSQQPSAVWQPPPPAGMASPFSGVLQLTDLDDYIGPSQECIKPVKVEKKPGKAAAKIRIEADGSYFQINQDGGAQKLEKAKITLNDCLACSGCITSAESVLITQQSHEELCKMLTFNKTATPNEQKLVVVSVSPQSRASLAARCKMGVLETAKKLTTFLKNLGVHYVFDTTFSRNFSLLESQQEFVKRFRKQSEDKKALPMLASACPGWICYAEKTHGSFIIPYISTTKSPQQVMGSLIKGHFAEQQHLTPDRIYHVTVMPCYDKKLEASRPDFFNQEYQTRDVDCVITTGEVLKLLEQEGVSLSEVDPAPLDTMFSSAAEEELTSHSGGGSGGYLEHIYKYAAKELFGIQVDTIQYKPLKNKDFQEVTLEKDGVVLLQFALAYGFRNIQNLVQKLKRGKSPYHYVEVMACPSGCLNGGGQIKPDGESSKDQLQQVERLYESLKTEIPEKNRTVNELYEQWLGGMESEKAAKALHTEYHAVEKTGTGFNIKWTKSLVLLKGVTLQKLLGEDHEMQSLQVDYQNNPRVTAM</sequence>
<comment type="similarity">
    <text evidence="1">Belongs to the NARF family.</text>
</comment>
<keyword evidence="5" id="KW-1185">Reference proteome</keyword>
<keyword evidence="2" id="KW-0175">Coiled coil</keyword>
<accession>A0ABC9XHE3</accession>
<comment type="caution">
    <text evidence="4">The sequence shown here is derived from an EMBL/GenBank/DDBJ whole genome shotgun (WGS) entry which is preliminary data.</text>
</comment>
<dbReference type="Proteomes" id="UP001623348">
    <property type="component" value="Unassembled WGS sequence"/>
</dbReference>
<dbReference type="InterPro" id="IPR003149">
    <property type="entry name" value="Fe_hydrogenase_ssu"/>
</dbReference>
<dbReference type="Pfam" id="PF02256">
    <property type="entry name" value="Fe_hyd_SSU"/>
    <property type="match status" value="1"/>
</dbReference>
<dbReference type="InterPro" id="IPR050340">
    <property type="entry name" value="Cytosolic_Fe-S_CAF"/>
</dbReference>
<evidence type="ECO:0000256" key="1">
    <source>
        <dbReference type="ARBA" id="ARBA00006596"/>
    </source>
</evidence>
<dbReference type="InterPro" id="IPR004108">
    <property type="entry name" value="Fe_hydrogenase_lsu_C"/>
</dbReference>
<feature type="domain" description="Iron hydrogenase small subunit" evidence="3">
    <location>
        <begin position="2371"/>
        <end position="2427"/>
    </location>
</feature>
<dbReference type="PANTHER" id="PTHR11615">
    <property type="entry name" value="NITRATE, FORMATE, IRON DEHYDROGENASE"/>
    <property type="match status" value="1"/>
</dbReference>
<feature type="coiled-coil region" evidence="2">
    <location>
        <begin position="2371"/>
        <end position="2405"/>
    </location>
</feature>
<dbReference type="SMART" id="SM00902">
    <property type="entry name" value="Fe_hyd_SSU"/>
    <property type="match status" value="1"/>
</dbReference>
<dbReference type="EMBL" id="BAAFJT010000015">
    <property type="protein sequence ID" value="GAB0196470.1"/>
    <property type="molecule type" value="Genomic_DNA"/>
</dbReference>
<dbReference type="InterPro" id="IPR009016">
    <property type="entry name" value="Fe_hydrogenase"/>
</dbReference>
<evidence type="ECO:0000313" key="5">
    <source>
        <dbReference type="Proteomes" id="UP001623348"/>
    </source>
</evidence>
<dbReference type="Gene3D" id="3.40.950.10">
    <property type="entry name" value="Fe-only Hydrogenase (Larger Subunit), Chain L, domain 3"/>
    <property type="match status" value="1"/>
</dbReference>
<dbReference type="Pfam" id="PF02906">
    <property type="entry name" value="Fe_hyd_lg_C"/>
    <property type="match status" value="1"/>
</dbReference>
<organism evidence="4 5">
    <name type="scientific">Grus japonensis</name>
    <name type="common">Japanese crane</name>
    <name type="synonym">Red-crowned crane</name>
    <dbReference type="NCBI Taxonomy" id="30415"/>
    <lineage>
        <taxon>Eukaryota</taxon>
        <taxon>Metazoa</taxon>
        <taxon>Chordata</taxon>
        <taxon>Craniata</taxon>
        <taxon>Vertebrata</taxon>
        <taxon>Euteleostomi</taxon>
        <taxon>Archelosauria</taxon>
        <taxon>Archosauria</taxon>
        <taxon>Dinosauria</taxon>
        <taxon>Saurischia</taxon>
        <taxon>Theropoda</taxon>
        <taxon>Coelurosauria</taxon>
        <taxon>Aves</taxon>
        <taxon>Neognathae</taxon>
        <taxon>Neoaves</taxon>
        <taxon>Gruiformes</taxon>
        <taxon>Gruidae</taxon>
        <taxon>Grus</taxon>
    </lineage>
</organism>